<name>A0A944D9Z7_DENI1</name>
<keyword evidence="1" id="KW-0472">Membrane</keyword>
<sequence length="81" mass="8993">MKQILVLWPSFLVAGIAEMVFFTVVDPQQLFLFGKPVDFSPIATYSIGFFGFWLVCAASSLLTVFFQRPGEDINRAGRAGN</sequence>
<evidence type="ECO:0000313" key="2">
    <source>
        <dbReference type="EMBL" id="MBT0961261.1"/>
    </source>
</evidence>
<dbReference type="EMBL" id="JAEKFT010000007">
    <property type="protein sequence ID" value="MBT0961261.1"/>
    <property type="molecule type" value="Genomic_DNA"/>
</dbReference>
<keyword evidence="1" id="KW-0812">Transmembrane</keyword>
<protein>
    <submittedName>
        <fullName evidence="2">Uncharacterized protein</fullName>
    </submittedName>
</protein>
<reference evidence="3" key="1">
    <citation type="journal article" date="2022" name="ISME J.">
        <title>Genetic and phylogenetic analysis of dissimilatory iodate-reducing bacteria identifies potential niches across the world's oceans.</title>
        <authorList>
            <person name="Reyes-Umana V."/>
            <person name="Henning Z."/>
            <person name="Lee K."/>
            <person name="Barnum T.P."/>
            <person name="Coates J.D."/>
        </authorList>
    </citation>
    <scope>NUCLEOTIDE SEQUENCE [LARGE SCALE GENOMIC DNA]</scope>
    <source>
        <strain evidence="3">IR12</strain>
    </source>
</reference>
<dbReference type="RefSeq" id="WP_214361013.1">
    <property type="nucleotide sequence ID" value="NZ_JAEKFT010000007.1"/>
</dbReference>
<organism evidence="2 3">
    <name type="scientific">Denitromonas iodatirespirans</name>
    <dbReference type="NCBI Taxonomy" id="2795389"/>
    <lineage>
        <taxon>Bacteria</taxon>
        <taxon>Pseudomonadati</taxon>
        <taxon>Pseudomonadota</taxon>
        <taxon>Betaproteobacteria</taxon>
        <taxon>Rhodocyclales</taxon>
        <taxon>Zoogloeaceae</taxon>
        <taxon>Denitromonas</taxon>
    </lineage>
</organism>
<evidence type="ECO:0000313" key="3">
    <source>
        <dbReference type="Proteomes" id="UP000694660"/>
    </source>
</evidence>
<evidence type="ECO:0000256" key="1">
    <source>
        <dbReference type="SAM" id="Phobius"/>
    </source>
</evidence>
<accession>A0A944D9Z7</accession>
<gene>
    <name evidence="2" type="ORF">I8J34_08740</name>
</gene>
<proteinExistence type="predicted"/>
<keyword evidence="1" id="KW-1133">Transmembrane helix</keyword>
<feature type="transmembrane region" description="Helical" evidence="1">
    <location>
        <begin position="43"/>
        <end position="66"/>
    </location>
</feature>
<comment type="caution">
    <text evidence="2">The sequence shown here is derived from an EMBL/GenBank/DDBJ whole genome shotgun (WGS) entry which is preliminary data.</text>
</comment>
<dbReference type="Proteomes" id="UP000694660">
    <property type="component" value="Unassembled WGS sequence"/>
</dbReference>
<dbReference type="AlphaFoldDB" id="A0A944D9Z7"/>
<keyword evidence="3" id="KW-1185">Reference proteome</keyword>